<accession>A0A1C7MN42</accession>
<proteinExistence type="predicted"/>
<dbReference type="AlphaFoldDB" id="A0A1C7MN42"/>
<comment type="caution">
    <text evidence="1">The sequence shown here is derived from an EMBL/GenBank/DDBJ whole genome shotgun (WGS) entry which is preliminary data.</text>
</comment>
<dbReference type="Proteomes" id="UP000092993">
    <property type="component" value="Unassembled WGS sequence"/>
</dbReference>
<name>A0A1C7MN42_GRIFR</name>
<gene>
    <name evidence="1" type="ORF">A0H81_02206</name>
</gene>
<reference evidence="1 2" key="1">
    <citation type="submission" date="2016-03" db="EMBL/GenBank/DDBJ databases">
        <title>Whole genome sequencing of Grifola frondosa 9006-11.</title>
        <authorList>
            <person name="Min B."/>
            <person name="Park H."/>
            <person name="Kim J.-G."/>
            <person name="Cho H."/>
            <person name="Oh Y.-L."/>
            <person name="Kong W.-S."/>
            <person name="Choi I.-G."/>
        </authorList>
    </citation>
    <scope>NUCLEOTIDE SEQUENCE [LARGE SCALE GENOMIC DNA]</scope>
    <source>
        <strain evidence="1 2">9006-11</strain>
    </source>
</reference>
<sequence>MRTYPRRDSTARNHSRLSHAGARSHTCILACFSPCSLRARAPRPPQRPSLRSMTTTALACIGEQPEWIADIVKEGVMQSTSSTGPQWRMSMRAMAWSVRRSSVRSSSAWLARGASARWALTIT</sequence>
<protein>
    <submittedName>
        <fullName evidence="1">Uncharacterized protein</fullName>
    </submittedName>
</protein>
<evidence type="ECO:0000313" key="1">
    <source>
        <dbReference type="EMBL" id="OBZ78292.1"/>
    </source>
</evidence>
<organism evidence="1 2">
    <name type="scientific">Grifola frondosa</name>
    <name type="common">Maitake</name>
    <name type="synonym">Polyporus frondosus</name>
    <dbReference type="NCBI Taxonomy" id="5627"/>
    <lineage>
        <taxon>Eukaryota</taxon>
        <taxon>Fungi</taxon>
        <taxon>Dikarya</taxon>
        <taxon>Basidiomycota</taxon>
        <taxon>Agaricomycotina</taxon>
        <taxon>Agaricomycetes</taxon>
        <taxon>Polyporales</taxon>
        <taxon>Grifolaceae</taxon>
        <taxon>Grifola</taxon>
    </lineage>
</organism>
<dbReference type="EMBL" id="LUGG01000002">
    <property type="protein sequence ID" value="OBZ78292.1"/>
    <property type="molecule type" value="Genomic_DNA"/>
</dbReference>
<keyword evidence="2" id="KW-1185">Reference proteome</keyword>
<evidence type="ECO:0000313" key="2">
    <source>
        <dbReference type="Proteomes" id="UP000092993"/>
    </source>
</evidence>